<dbReference type="EMBL" id="BPRB01000387">
    <property type="protein sequence ID" value="GJE62721.1"/>
    <property type="molecule type" value="Genomic_DNA"/>
</dbReference>
<name>A0ABQ4U7F1_9HYPH</name>
<comment type="caution">
    <text evidence="1">The sequence shown here is derived from an EMBL/GenBank/DDBJ whole genome shotgun (WGS) entry which is preliminary data.</text>
</comment>
<protein>
    <submittedName>
        <fullName evidence="1">Uncharacterized protein</fullName>
    </submittedName>
</protein>
<reference evidence="1" key="1">
    <citation type="journal article" date="2021" name="Front. Microbiol.">
        <title>Comprehensive Comparative Genomics and Phenotyping of Methylobacterium Species.</title>
        <authorList>
            <person name="Alessa O."/>
            <person name="Ogura Y."/>
            <person name="Fujitani Y."/>
            <person name="Takami H."/>
            <person name="Hayashi T."/>
            <person name="Sahin N."/>
            <person name="Tani A."/>
        </authorList>
    </citation>
    <scope>NUCLEOTIDE SEQUENCE</scope>
    <source>
        <strain evidence="1">DSM 23632</strain>
    </source>
</reference>
<evidence type="ECO:0000313" key="2">
    <source>
        <dbReference type="Proteomes" id="UP001055057"/>
    </source>
</evidence>
<reference evidence="1" key="2">
    <citation type="submission" date="2021-08" db="EMBL/GenBank/DDBJ databases">
        <authorList>
            <person name="Tani A."/>
            <person name="Ola A."/>
            <person name="Ogura Y."/>
            <person name="Katsura K."/>
            <person name="Hayashi T."/>
        </authorList>
    </citation>
    <scope>NUCLEOTIDE SEQUENCE</scope>
    <source>
        <strain evidence="1">DSM 23632</strain>
    </source>
</reference>
<sequence length="78" mass="8177">MDVVLKQVGPDPINWSLTDRLGRTLGAIEKSAKPATFKILAQPGTALDGIKVEHLSLDAVMTAIATRMAGACSLDSQA</sequence>
<keyword evidence="2" id="KW-1185">Reference proteome</keyword>
<proteinExistence type="predicted"/>
<accession>A0ABQ4U7F1</accession>
<gene>
    <name evidence="1" type="ORF">MPOCJGCO_4856</name>
</gene>
<organism evidence="1 2">
    <name type="scientific">Methylobacterium trifolii</name>
    <dbReference type="NCBI Taxonomy" id="1003092"/>
    <lineage>
        <taxon>Bacteria</taxon>
        <taxon>Pseudomonadati</taxon>
        <taxon>Pseudomonadota</taxon>
        <taxon>Alphaproteobacteria</taxon>
        <taxon>Hyphomicrobiales</taxon>
        <taxon>Methylobacteriaceae</taxon>
        <taxon>Methylobacterium</taxon>
    </lineage>
</organism>
<dbReference type="RefSeq" id="WP_238185357.1">
    <property type="nucleotide sequence ID" value="NZ_BPRB01000387.1"/>
</dbReference>
<evidence type="ECO:0000313" key="1">
    <source>
        <dbReference type="EMBL" id="GJE62721.1"/>
    </source>
</evidence>
<dbReference type="Proteomes" id="UP001055057">
    <property type="component" value="Unassembled WGS sequence"/>
</dbReference>